<accession>A0ABN3C9T3</accession>
<protein>
    <submittedName>
        <fullName evidence="2">Uncharacterized protein</fullName>
    </submittedName>
</protein>
<name>A0ABN3C9T3_9ACTN</name>
<evidence type="ECO:0000256" key="1">
    <source>
        <dbReference type="SAM" id="MobiDB-lite"/>
    </source>
</evidence>
<organism evidence="2 3">
    <name type="scientific">Nonomuraea monospora</name>
    <dbReference type="NCBI Taxonomy" id="568818"/>
    <lineage>
        <taxon>Bacteria</taxon>
        <taxon>Bacillati</taxon>
        <taxon>Actinomycetota</taxon>
        <taxon>Actinomycetes</taxon>
        <taxon>Streptosporangiales</taxon>
        <taxon>Streptosporangiaceae</taxon>
        <taxon>Nonomuraea</taxon>
    </lineage>
</organism>
<comment type="caution">
    <text evidence="2">The sequence shown here is derived from an EMBL/GenBank/DDBJ whole genome shotgun (WGS) entry which is preliminary data.</text>
</comment>
<sequence>MASTKYHISPNAPLTSRYGAARHVIGSTSKPIGPNGPHGTRSFNATVRMPTASPGGGVAGNTASSSQGVGLAPPPG</sequence>
<reference evidence="2 3" key="1">
    <citation type="journal article" date="2019" name="Int. J. Syst. Evol. Microbiol.">
        <title>The Global Catalogue of Microorganisms (GCM) 10K type strain sequencing project: providing services to taxonomists for standard genome sequencing and annotation.</title>
        <authorList>
            <consortium name="The Broad Institute Genomics Platform"/>
            <consortium name="The Broad Institute Genome Sequencing Center for Infectious Disease"/>
            <person name="Wu L."/>
            <person name="Ma J."/>
        </authorList>
    </citation>
    <scope>NUCLEOTIDE SEQUENCE [LARGE SCALE GENOMIC DNA]</scope>
    <source>
        <strain evidence="2 3">JCM 16114</strain>
    </source>
</reference>
<evidence type="ECO:0000313" key="2">
    <source>
        <dbReference type="EMBL" id="GAA2206070.1"/>
    </source>
</evidence>
<evidence type="ECO:0000313" key="3">
    <source>
        <dbReference type="Proteomes" id="UP001499843"/>
    </source>
</evidence>
<dbReference type="Proteomes" id="UP001499843">
    <property type="component" value="Unassembled WGS sequence"/>
</dbReference>
<feature type="region of interest" description="Disordered" evidence="1">
    <location>
        <begin position="1"/>
        <end position="76"/>
    </location>
</feature>
<proteinExistence type="predicted"/>
<gene>
    <name evidence="2" type="ORF">GCM10009850_015280</name>
</gene>
<keyword evidence="3" id="KW-1185">Reference proteome</keyword>
<dbReference type="EMBL" id="BAAAQX010000003">
    <property type="protein sequence ID" value="GAA2206070.1"/>
    <property type="molecule type" value="Genomic_DNA"/>
</dbReference>